<protein>
    <submittedName>
        <fullName evidence="1">Uncharacterized protein</fullName>
    </submittedName>
</protein>
<gene>
    <name evidence="1" type="ORF">BZL30_7575</name>
</gene>
<dbReference type="EMBL" id="MVBM01000008">
    <property type="protein sequence ID" value="OOK67584.1"/>
    <property type="molecule type" value="Genomic_DNA"/>
</dbReference>
<accession>A0A1V3WKR7</accession>
<evidence type="ECO:0000313" key="1">
    <source>
        <dbReference type="EMBL" id="OOK67584.1"/>
    </source>
</evidence>
<proteinExistence type="predicted"/>
<dbReference type="AlphaFoldDB" id="A0A1V3WKR7"/>
<dbReference type="Proteomes" id="UP000189229">
    <property type="component" value="Unassembled WGS sequence"/>
</dbReference>
<reference evidence="1 2" key="1">
    <citation type="submission" date="2017-02" db="EMBL/GenBank/DDBJ databases">
        <title>Complete genome sequences of Mycobacterium kansasii strains isolated from rhesus macaques.</title>
        <authorList>
            <person name="Panda A."/>
            <person name="Nagaraj S."/>
            <person name="Zhao X."/>
            <person name="Tettelin H."/>
            <person name="Detolla L.J."/>
        </authorList>
    </citation>
    <scope>NUCLEOTIDE SEQUENCE [LARGE SCALE GENOMIC DNA]</scope>
    <source>
        <strain evidence="1 2">11-3813</strain>
    </source>
</reference>
<comment type="caution">
    <text evidence="1">The sequence shown here is derived from an EMBL/GenBank/DDBJ whole genome shotgun (WGS) entry which is preliminary data.</text>
</comment>
<organism evidence="1 2">
    <name type="scientific">Mycobacterium kansasii</name>
    <dbReference type="NCBI Taxonomy" id="1768"/>
    <lineage>
        <taxon>Bacteria</taxon>
        <taxon>Bacillati</taxon>
        <taxon>Actinomycetota</taxon>
        <taxon>Actinomycetes</taxon>
        <taxon>Mycobacteriales</taxon>
        <taxon>Mycobacteriaceae</taxon>
        <taxon>Mycobacterium</taxon>
    </lineage>
</organism>
<sequence length="69" mass="7474">MTGDVNASAACGRTTVRALTSPVTTRTVACDQRRRGDGCCCRRCSALSMVSVRRRHQESSGRVETDVDL</sequence>
<name>A0A1V3WKR7_MYCKA</name>
<evidence type="ECO:0000313" key="2">
    <source>
        <dbReference type="Proteomes" id="UP000189229"/>
    </source>
</evidence>